<accession>A0A3M8BVQ9</accession>
<comment type="catalytic activity">
    <reaction evidence="1">
        <text>ATP + protein L-histidine = ADP + protein N-phospho-L-histidine.</text>
        <dbReference type="EC" id="2.7.13.3"/>
    </reaction>
</comment>
<keyword evidence="16" id="KW-1185">Reference proteome</keyword>
<dbReference type="RefSeq" id="WP_122911149.1">
    <property type="nucleotide sequence ID" value="NZ_CBCSBE010000021.1"/>
</dbReference>
<dbReference type="PRINTS" id="PR00344">
    <property type="entry name" value="BCTRLSENSOR"/>
</dbReference>
<comment type="caution">
    <text evidence="15">The sequence shown here is derived from an EMBL/GenBank/DDBJ whole genome shotgun (WGS) entry which is preliminary data.</text>
</comment>
<evidence type="ECO:0000259" key="13">
    <source>
        <dbReference type="PROSITE" id="PS50109"/>
    </source>
</evidence>
<dbReference type="CDD" id="cd06225">
    <property type="entry name" value="HAMP"/>
    <property type="match status" value="1"/>
</dbReference>
<keyword evidence="7" id="KW-0547">Nucleotide-binding</keyword>
<dbReference type="GO" id="GO:0004721">
    <property type="term" value="F:phosphoprotein phosphatase activity"/>
    <property type="evidence" value="ECO:0007669"/>
    <property type="project" value="TreeGrafter"/>
</dbReference>
<dbReference type="PROSITE" id="PS50109">
    <property type="entry name" value="HIS_KIN"/>
    <property type="match status" value="1"/>
</dbReference>
<dbReference type="Proteomes" id="UP000282028">
    <property type="component" value="Unassembled WGS sequence"/>
</dbReference>
<dbReference type="PANTHER" id="PTHR45453:SF1">
    <property type="entry name" value="PHOSPHATE REGULON SENSOR PROTEIN PHOR"/>
    <property type="match status" value="1"/>
</dbReference>
<dbReference type="SMART" id="SM00387">
    <property type="entry name" value="HATPase_c"/>
    <property type="match status" value="1"/>
</dbReference>
<keyword evidence="12" id="KW-0812">Transmembrane</keyword>
<keyword evidence="10" id="KW-0902">Two-component regulatory system</keyword>
<evidence type="ECO:0000256" key="2">
    <source>
        <dbReference type="ARBA" id="ARBA00004651"/>
    </source>
</evidence>
<dbReference type="OrthoDB" id="9813151at2"/>
<dbReference type="InterPro" id="IPR004358">
    <property type="entry name" value="Sig_transdc_His_kin-like_C"/>
</dbReference>
<evidence type="ECO:0000256" key="10">
    <source>
        <dbReference type="ARBA" id="ARBA00023012"/>
    </source>
</evidence>
<dbReference type="PANTHER" id="PTHR45453">
    <property type="entry name" value="PHOSPHATE REGULON SENSOR PROTEIN PHOR"/>
    <property type="match status" value="1"/>
</dbReference>
<dbReference type="InterPro" id="IPR036890">
    <property type="entry name" value="HATPase_C_sf"/>
</dbReference>
<dbReference type="Pfam" id="PF00672">
    <property type="entry name" value="HAMP"/>
    <property type="match status" value="1"/>
</dbReference>
<evidence type="ECO:0000256" key="5">
    <source>
        <dbReference type="ARBA" id="ARBA00022553"/>
    </source>
</evidence>
<dbReference type="GO" id="GO:0005886">
    <property type="term" value="C:plasma membrane"/>
    <property type="evidence" value="ECO:0007669"/>
    <property type="project" value="UniProtKB-SubCell"/>
</dbReference>
<evidence type="ECO:0000256" key="8">
    <source>
        <dbReference type="ARBA" id="ARBA00022777"/>
    </source>
</evidence>
<reference evidence="15 16" key="1">
    <citation type="submission" date="2018-10" db="EMBL/GenBank/DDBJ databases">
        <title>Phylogenomics of Brevibacillus.</title>
        <authorList>
            <person name="Dunlap C."/>
        </authorList>
    </citation>
    <scope>NUCLEOTIDE SEQUENCE [LARGE SCALE GENOMIC DNA]</scope>
    <source>
        <strain evidence="15 16">JCM 12215</strain>
    </source>
</reference>
<dbReference type="EC" id="2.7.13.3" evidence="3"/>
<dbReference type="Pfam" id="PF02518">
    <property type="entry name" value="HATPase_c"/>
    <property type="match status" value="1"/>
</dbReference>
<comment type="subcellular location">
    <subcellularLocation>
        <location evidence="2">Cell membrane</location>
        <topology evidence="2">Multi-pass membrane protein</topology>
    </subcellularLocation>
</comment>
<gene>
    <name evidence="15" type="ORF">EDM52_22480</name>
</gene>
<evidence type="ECO:0000259" key="14">
    <source>
        <dbReference type="PROSITE" id="PS50885"/>
    </source>
</evidence>
<name>A0A3M8BVQ9_9BACL</name>
<dbReference type="InterPro" id="IPR003594">
    <property type="entry name" value="HATPase_dom"/>
</dbReference>
<evidence type="ECO:0000256" key="6">
    <source>
        <dbReference type="ARBA" id="ARBA00022679"/>
    </source>
</evidence>
<dbReference type="GO" id="GO:0005524">
    <property type="term" value="F:ATP binding"/>
    <property type="evidence" value="ECO:0007669"/>
    <property type="project" value="UniProtKB-KW"/>
</dbReference>
<dbReference type="Gene3D" id="1.10.287.130">
    <property type="match status" value="1"/>
</dbReference>
<feature type="domain" description="HAMP" evidence="14">
    <location>
        <begin position="167"/>
        <end position="220"/>
    </location>
</feature>
<dbReference type="AlphaFoldDB" id="A0A3M8BVQ9"/>
<dbReference type="EMBL" id="RHHR01000051">
    <property type="protein sequence ID" value="RNB67520.1"/>
    <property type="molecule type" value="Genomic_DNA"/>
</dbReference>
<dbReference type="GO" id="GO:0016036">
    <property type="term" value="P:cellular response to phosphate starvation"/>
    <property type="evidence" value="ECO:0007669"/>
    <property type="project" value="TreeGrafter"/>
</dbReference>
<feature type="domain" description="Histidine kinase" evidence="13">
    <location>
        <begin position="228"/>
        <end position="442"/>
    </location>
</feature>
<proteinExistence type="predicted"/>
<dbReference type="GO" id="GO:0000155">
    <property type="term" value="F:phosphorelay sensor kinase activity"/>
    <property type="evidence" value="ECO:0007669"/>
    <property type="project" value="InterPro"/>
</dbReference>
<dbReference type="SUPFAM" id="SSF55874">
    <property type="entry name" value="ATPase domain of HSP90 chaperone/DNA topoisomerase II/histidine kinase"/>
    <property type="match status" value="1"/>
</dbReference>
<dbReference type="SMART" id="SM00304">
    <property type="entry name" value="HAMP"/>
    <property type="match status" value="1"/>
</dbReference>
<dbReference type="Pfam" id="PF00512">
    <property type="entry name" value="HisKA"/>
    <property type="match status" value="1"/>
</dbReference>
<keyword evidence="4" id="KW-1003">Cell membrane</keyword>
<dbReference type="InterPro" id="IPR005467">
    <property type="entry name" value="His_kinase_dom"/>
</dbReference>
<keyword evidence="8 15" id="KW-0418">Kinase</keyword>
<evidence type="ECO:0000256" key="3">
    <source>
        <dbReference type="ARBA" id="ARBA00012438"/>
    </source>
</evidence>
<evidence type="ECO:0000256" key="12">
    <source>
        <dbReference type="SAM" id="Phobius"/>
    </source>
</evidence>
<dbReference type="InterPro" id="IPR050351">
    <property type="entry name" value="BphY/WalK/GraS-like"/>
</dbReference>
<sequence length="445" mass="49698">MRRIWMRLALTFMAVSASGILISTVLSIKEMDYHFSMYLNEVNQQHEQDLLDILENEYQTGLGWDDQTYLKLKAASSVLGLQFSLFDQEHRLIRTFGKAVNPEDTSSVNMIPIKERDHTIGYIGIQYDNSYAMSLEEHFRMAHTNAMQWTMLALLLLVCIASIFIAKRLAKPIVDMSDASRAVSRGDLSIRVDLPQGEDELSVLVHSFNNLVQSLQKQEELRKRLTSDIAHELRTPLNTLLAQTEGMLDGIWEATPEHLEATRSEVLRLIRIVSDLDQVIQVESGALNISQNEINLTNVVGGIVESMTAAFQLQGIQVKSYLKSTAWIMGDQQRIAQAISNLLTNALKHTPPGGEVNVTLEQKKRIVEVKVVDNGTGISPEDLPFVFERFYRGDRSRNREKGGTGLGLTIVKGIVEAHQGNVAITSEVGKGTIVTLTFPAIRNPA</sequence>
<protein>
    <recommendedName>
        <fullName evidence="3">histidine kinase</fullName>
        <ecNumber evidence="3">2.7.13.3</ecNumber>
    </recommendedName>
</protein>
<evidence type="ECO:0000256" key="11">
    <source>
        <dbReference type="ARBA" id="ARBA00023136"/>
    </source>
</evidence>
<dbReference type="CDD" id="cd00075">
    <property type="entry name" value="HATPase"/>
    <property type="match status" value="1"/>
</dbReference>
<dbReference type="InterPro" id="IPR036097">
    <property type="entry name" value="HisK_dim/P_sf"/>
</dbReference>
<dbReference type="Gene3D" id="6.10.340.10">
    <property type="match status" value="1"/>
</dbReference>
<evidence type="ECO:0000256" key="7">
    <source>
        <dbReference type="ARBA" id="ARBA00022741"/>
    </source>
</evidence>
<dbReference type="CDD" id="cd00082">
    <property type="entry name" value="HisKA"/>
    <property type="match status" value="1"/>
</dbReference>
<evidence type="ECO:0000313" key="15">
    <source>
        <dbReference type="EMBL" id="RNB67520.1"/>
    </source>
</evidence>
<evidence type="ECO:0000256" key="9">
    <source>
        <dbReference type="ARBA" id="ARBA00022840"/>
    </source>
</evidence>
<keyword evidence="9" id="KW-0067">ATP-binding</keyword>
<keyword evidence="5" id="KW-0597">Phosphoprotein</keyword>
<keyword evidence="12" id="KW-1133">Transmembrane helix</keyword>
<dbReference type="SUPFAM" id="SSF47384">
    <property type="entry name" value="Homodimeric domain of signal transducing histidine kinase"/>
    <property type="match status" value="1"/>
</dbReference>
<keyword evidence="6" id="KW-0808">Transferase</keyword>
<feature type="transmembrane region" description="Helical" evidence="12">
    <location>
        <begin position="146"/>
        <end position="166"/>
    </location>
</feature>
<dbReference type="SUPFAM" id="SSF158472">
    <property type="entry name" value="HAMP domain-like"/>
    <property type="match status" value="1"/>
</dbReference>
<dbReference type="PROSITE" id="PS50885">
    <property type="entry name" value="HAMP"/>
    <property type="match status" value="1"/>
</dbReference>
<evidence type="ECO:0000313" key="16">
    <source>
        <dbReference type="Proteomes" id="UP000282028"/>
    </source>
</evidence>
<evidence type="ECO:0000256" key="1">
    <source>
        <dbReference type="ARBA" id="ARBA00000085"/>
    </source>
</evidence>
<keyword evidence="11 12" id="KW-0472">Membrane</keyword>
<dbReference type="InterPro" id="IPR003660">
    <property type="entry name" value="HAMP_dom"/>
</dbReference>
<dbReference type="FunFam" id="3.30.565.10:FF:000006">
    <property type="entry name" value="Sensor histidine kinase WalK"/>
    <property type="match status" value="1"/>
</dbReference>
<dbReference type="Gene3D" id="3.30.565.10">
    <property type="entry name" value="Histidine kinase-like ATPase, C-terminal domain"/>
    <property type="match status" value="1"/>
</dbReference>
<dbReference type="SMART" id="SM00388">
    <property type="entry name" value="HisKA"/>
    <property type="match status" value="1"/>
</dbReference>
<dbReference type="InterPro" id="IPR003661">
    <property type="entry name" value="HisK_dim/P_dom"/>
</dbReference>
<evidence type="ECO:0000256" key="4">
    <source>
        <dbReference type="ARBA" id="ARBA00022475"/>
    </source>
</evidence>
<organism evidence="15 16">
    <name type="scientific">Brevibacillus invocatus</name>
    <dbReference type="NCBI Taxonomy" id="173959"/>
    <lineage>
        <taxon>Bacteria</taxon>
        <taxon>Bacillati</taxon>
        <taxon>Bacillota</taxon>
        <taxon>Bacilli</taxon>
        <taxon>Bacillales</taxon>
        <taxon>Paenibacillaceae</taxon>
        <taxon>Brevibacillus</taxon>
    </lineage>
</organism>